<dbReference type="InterPro" id="IPR036397">
    <property type="entry name" value="RNaseH_sf"/>
</dbReference>
<dbReference type="AlphaFoldDB" id="A0A8X6RVQ1"/>
<dbReference type="GO" id="GO:0003676">
    <property type="term" value="F:nucleic acid binding"/>
    <property type="evidence" value="ECO:0007669"/>
    <property type="project" value="InterPro"/>
</dbReference>
<dbReference type="Proteomes" id="UP000887159">
    <property type="component" value="Unassembled WGS sequence"/>
</dbReference>
<accession>A0A8X6RVQ1</accession>
<proteinExistence type="predicted"/>
<dbReference type="Gene3D" id="3.30.420.10">
    <property type="entry name" value="Ribonuclease H-like superfamily/Ribonuclease H"/>
    <property type="match status" value="1"/>
</dbReference>
<gene>
    <name evidence="1" type="primary">TCB2_338</name>
    <name evidence="1" type="ORF">TNCV_1340961</name>
</gene>
<comment type="caution">
    <text evidence="1">The sequence shown here is derived from an EMBL/GenBank/DDBJ whole genome shotgun (WGS) entry which is preliminary data.</text>
</comment>
<reference evidence="1" key="1">
    <citation type="submission" date="2020-08" db="EMBL/GenBank/DDBJ databases">
        <title>Multicomponent nature underlies the extraordinary mechanical properties of spider dragline silk.</title>
        <authorList>
            <person name="Kono N."/>
            <person name="Nakamura H."/>
            <person name="Mori M."/>
            <person name="Yoshida Y."/>
            <person name="Ohtoshi R."/>
            <person name="Malay A.D."/>
            <person name="Moran D.A.P."/>
            <person name="Tomita M."/>
            <person name="Numata K."/>
            <person name="Arakawa K."/>
        </authorList>
    </citation>
    <scope>NUCLEOTIDE SEQUENCE</scope>
</reference>
<evidence type="ECO:0000313" key="1">
    <source>
        <dbReference type="EMBL" id="GFX99997.1"/>
    </source>
</evidence>
<dbReference type="EMBL" id="BMAU01021216">
    <property type="protein sequence ID" value="GFX99997.1"/>
    <property type="molecule type" value="Genomic_DNA"/>
</dbReference>
<name>A0A8X6RVQ1_TRICX</name>
<keyword evidence="2" id="KW-1185">Reference proteome</keyword>
<protein>
    <submittedName>
        <fullName evidence="1">Transposable element Tcb2 transposase</fullName>
    </submittedName>
</protein>
<organism evidence="1 2">
    <name type="scientific">Trichonephila clavipes</name>
    <name type="common">Golden silk orbweaver</name>
    <name type="synonym">Nephila clavipes</name>
    <dbReference type="NCBI Taxonomy" id="2585209"/>
    <lineage>
        <taxon>Eukaryota</taxon>
        <taxon>Metazoa</taxon>
        <taxon>Ecdysozoa</taxon>
        <taxon>Arthropoda</taxon>
        <taxon>Chelicerata</taxon>
        <taxon>Arachnida</taxon>
        <taxon>Araneae</taxon>
        <taxon>Araneomorphae</taxon>
        <taxon>Entelegynae</taxon>
        <taxon>Araneoidea</taxon>
        <taxon>Nephilidae</taxon>
        <taxon>Trichonephila</taxon>
    </lineage>
</organism>
<sequence length="105" mass="12601">MGFWSRRSTRVPLLTARHIVLRLAWDRQHRHWTVDNWKYVAWSDESRFQLNRADGRVRVWRQPHESLDPTCQQRAVQAVGSSVMVWGVFSRRDMGPLIRQDMTDR</sequence>
<evidence type="ECO:0000313" key="2">
    <source>
        <dbReference type="Proteomes" id="UP000887159"/>
    </source>
</evidence>